<dbReference type="AlphaFoldDB" id="A0A396IJE3"/>
<comment type="caution">
    <text evidence="1">The sequence shown here is derived from an EMBL/GenBank/DDBJ whole genome shotgun (WGS) entry which is preliminary data.</text>
</comment>
<dbReference type="Gramene" id="rna13620">
    <property type="protein sequence ID" value="RHN65739.1"/>
    <property type="gene ID" value="gene13620"/>
</dbReference>
<accession>A0A396IJE3</accession>
<dbReference type="Proteomes" id="UP000265566">
    <property type="component" value="Chromosome 3"/>
</dbReference>
<evidence type="ECO:0000313" key="1">
    <source>
        <dbReference type="EMBL" id="RHN65739.1"/>
    </source>
</evidence>
<dbReference type="EMBL" id="PSQE01000003">
    <property type="protein sequence ID" value="RHN65739.1"/>
    <property type="molecule type" value="Genomic_DNA"/>
</dbReference>
<gene>
    <name evidence="1" type="ORF">MtrunA17_Chr3g0083221</name>
</gene>
<reference evidence="1" key="1">
    <citation type="journal article" date="2018" name="Nat. Plants">
        <title>Whole-genome landscape of Medicago truncatula symbiotic genes.</title>
        <authorList>
            <person name="Pecrix Y."/>
            <person name="Gamas P."/>
            <person name="Carrere S."/>
        </authorList>
    </citation>
    <scope>NUCLEOTIDE SEQUENCE</scope>
    <source>
        <tissue evidence="1">Leaves</tissue>
    </source>
</reference>
<organism evidence="1">
    <name type="scientific">Medicago truncatula</name>
    <name type="common">Barrel medic</name>
    <name type="synonym">Medicago tribuloides</name>
    <dbReference type="NCBI Taxonomy" id="3880"/>
    <lineage>
        <taxon>Eukaryota</taxon>
        <taxon>Viridiplantae</taxon>
        <taxon>Streptophyta</taxon>
        <taxon>Embryophyta</taxon>
        <taxon>Tracheophyta</taxon>
        <taxon>Spermatophyta</taxon>
        <taxon>Magnoliopsida</taxon>
        <taxon>eudicotyledons</taxon>
        <taxon>Gunneridae</taxon>
        <taxon>Pentapetalae</taxon>
        <taxon>rosids</taxon>
        <taxon>fabids</taxon>
        <taxon>Fabales</taxon>
        <taxon>Fabaceae</taxon>
        <taxon>Papilionoideae</taxon>
        <taxon>50 kb inversion clade</taxon>
        <taxon>NPAAA clade</taxon>
        <taxon>Hologalegina</taxon>
        <taxon>IRL clade</taxon>
        <taxon>Trifolieae</taxon>
        <taxon>Medicago</taxon>
    </lineage>
</organism>
<name>A0A396IJE3_MEDTR</name>
<protein>
    <submittedName>
        <fullName evidence="1">Uncharacterized protein</fullName>
    </submittedName>
</protein>
<sequence length="59" mass="6861">MLLKRLNGNSRYNYKVCCIDFLLVQELTPPCMAFVYPLRRDTYIQSKGNGILVNTIHLL</sequence>
<proteinExistence type="predicted"/>